<dbReference type="Proteomes" id="UP000664495">
    <property type="component" value="Unassembled WGS sequence"/>
</dbReference>
<keyword evidence="3" id="KW-1185">Reference proteome</keyword>
<name>A0ABS3HJF5_9ENTE</name>
<evidence type="ECO:0000313" key="3">
    <source>
        <dbReference type="Proteomes" id="UP000664495"/>
    </source>
</evidence>
<dbReference type="InterPro" id="IPR053144">
    <property type="entry name" value="Acetyltransferase_Butenolide"/>
</dbReference>
<comment type="caution">
    <text evidence="2">The sequence shown here is derived from an EMBL/GenBank/DDBJ whole genome shotgun (WGS) entry which is preliminary data.</text>
</comment>
<dbReference type="CDD" id="cd04301">
    <property type="entry name" value="NAT_SF"/>
    <property type="match status" value="1"/>
</dbReference>
<dbReference type="RefSeq" id="WP_207108833.1">
    <property type="nucleotide sequence ID" value="NZ_JAFLVR010000028.1"/>
</dbReference>
<accession>A0ABS3HJF5</accession>
<dbReference type="PANTHER" id="PTHR43233:SF1">
    <property type="entry name" value="FAMILY N-ACETYLTRANSFERASE, PUTATIVE (AFU_ORTHOLOGUE AFUA_6G03350)-RELATED"/>
    <property type="match status" value="1"/>
</dbReference>
<dbReference type="SUPFAM" id="SSF55729">
    <property type="entry name" value="Acyl-CoA N-acyltransferases (Nat)"/>
    <property type="match status" value="1"/>
</dbReference>
<evidence type="ECO:0000259" key="1">
    <source>
        <dbReference type="PROSITE" id="PS51186"/>
    </source>
</evidence>
<dbReference type="PROSITE" id="PS51186">
    <property type="entry name" value="GNAT"/>
    <property type="match status" value="1"/>
</dbReference>
<protein>
    <submittedName>
        <fullName evidence="2">GNAT family N-acetyltransferase</fullName>
    </submittedName>
</protein>
<reference evidence="2 3" key="1">
    <citation type="submission" date="2021-03" db="EMBL/GenBank/DDBJ databases">
        <title>Enterococcal diversity collection.</title>
        <authorList>
            <person name="Gilmore M.S."/>
            <person name="Schwartzman J."/>
            <person name="Van Tyne D."/>
            <person name="Martin M."/>
            <person name="Earl A.M."/>
            <person name="Manson A.L."/>
            <person name="Straub T."/>
            <person name="Salamzade R."/>
            <person name="Saavedra J."/>
            <person name="Lebreton F."/>
            <person name="Prichula J."/>
            <person name="Schaufler K."/>
            <person name="Gaca A."/>
            <person name="Sgardioli B."/>
            <person name="Wagenaar J."/>
            <person name="Strong T."/>
        </authorList>
    </citation>
    <scope>NUCLEOTIDE SEQUENCE [LARGE SCALE GENOMIC DNA]</scope>
    <source>
        <strain evidence="2 3">MJM16</strain>
    </source>
</reference>
<evidence type="ECO:0000313" key="2">
    <source>
        <dbReference type="EMBL" id="MBO0453059.1"/>
    </source>
</evidence>
<dbReference type="EMBL" id="JAFLVR010000028">
    <property type="protein sequence ID" value="MBO0453059.1"/>
    <property type="molecule type" value="Genomic_DNA"/>
</dbReference>
<dbReference type="Pfam" id="PF13673">
    <property type="entry name" value="Acetyltransf_10"/>
    <property type="match status" value="1"/>
</dbReference>
<proteinExistence type="predicted"/>
<sequence length="140" mass="15477">MENSENYIIRIDIPEVDEYLALRKICGLSERGKEASKIGLSNSIYSVVIRKSTNQELVGMGRLIGDGGTAYQIVDIAVHPAEQGKGLAKNIMQLLMTHIDNEIDPQAYVNLIADCPADALYKQFGFVETAPESLGMYLKR</sequence>
<dbReference type="Gene3D" id="3.40.630.30">
    <property type="match status" value="1"/>
</dbReference>
<feature type="domain" description="N-acetyltransferase" evidence="1">
    <location>
        <begin position="7"/>
        <end position="140"/>
    </location>
</feature>
<dbReference type="InterPro" id="IPR016181">
    <property type="entry name" value="Acyl_CoA_acyltransferase"/>
</dbReference>
<dbReference type="InterPro" id="IPR000182">
    <property type="entry name" value="GNAT_dom"/>
</dbReference>
<dbReference type="PANTHER" id="PTHR43233">
    <property type="entry name" value="FAMILY N-ACETYLTRANSFERASE, PUTATIVE (AFU_ORTHOLOGUE AFUA_6G03350)-RELATED"/>
    <property type="match status" value="1"/>
</dbReference>
<gene>
    <name evidence="2" type="ORF">JZO85_12305</name>
</gene>
<organism evidence="2 3">
    <name type="scientific">Candidatus Enterococcus murrayae</name>
    <dbReference type="NCBI Taxonomy" id="2815321"/>
    <lineage>
        <taxon>Bacteria</taxon>
        <taxon>Bacillati</taxon>
        <taxon>Bacillota</taxon>
        <taxon>Bacilli</taxon>
        <taxon>Lactobacillales</taxon>
        <taxon>Enterococcaceae</taxon>
        <taxon>Enterococcus</taxon>
    </lineage>
</organism>